<evidence type="ECO:0000259" key="9">
    <source>
        <dbReference type="Pfam" id="PF05922"/>
    </source>
</evidence>
<dbReference type="InterPro" id="IPR015500">
    <property type="entry name" value="Peptidase_S8_subtilisin-rel"/>
</dbReference>
<gene>
    <name evidence="10" type="ORF">SPAPADRAFT_65953</name>
</gene>
<dbReference type="InterPro" id="IPR000209">
    <property type="entry name" value="Peptidase_S8/S53_dom"/>
</dbReference>
<keyword evidence="7" id="KW-0732">Signal</keyword>
<protein>
    <recommendedName>
        <fullName evidence="12">Peptidase S8/S53 domain-containing protein</fullName>
    </recommendedName>
</protein>
<dbReference type="InterPro" id="IPR022398">
    <property type="entry name" value="Peptidase_S8_His-AS"/>
</dbReference>
<feature type="signal peptide" evidence="7">
    <location>
        <begin position="1"/>
        <end position="18"/>
    </location>
</feature>
<keyword evidence="4 5" id="KW-0720">Serine protease</keyword>
<dbReference type="SUPFAM" id="SSF52743">
    <property type="entry name" value="Subtilisin-like"/>
    <property type="match status" value="1"/>
</dbReference>
<dbReference type="InParanoid" id="G3AKH9"/>
<dbReference type="Gene3D" id="3.30.70.80">
    <property type="entry name" value="Peptidase S8 propeptide/proteinase inhibitor I9"/>
    <property type="match status" value="1"/>
</dbReference>
<dbReference type="PROSITE" id="PS51892">
    <property type="entry name" value="SUBTILASE"/>
    <property type="match status" value="1"/>
</dbReference>
<dbReference type="InterPro" id="IPR036852">
    <property type="entry name" value="Peptidase_S8/S53_dom_sf"/>
</dbReference>
<evidence type="ECO:0000256" key="6">
    <source>
        <dbReference type="SAM" id="MobiDB-lite"/>
    </source>
</evidence>
<name>G3AKH9_SPAPN</name>
<dbReference type="GO" id="GO:0004252">
    <property type="term" value="F:serine-type endopeptidase activity"/>
    <property type="evidence" value="ECO:0007669"/>
    <property type="project" value="UniProtKB-UniRule"/>
</dbReference>
<dbReference type="GO" id="GO:0006508">
    <property type="term" value="P:proteolysis"/>
    <property type="evidence" value="ECO:0007669"/>
    <property type="project" value="UniProtKB-KW"/>
</dbReference>
<dbReference type="FunFam" id="3.40.50.200:FF:000007">
    <property type="entry name" value="Subtilisin-like serine protease"/>
    <property type="match status" value="1"/>
</dbReference>
<dbReference type="EMBL" id="GL996501">
    <property type="protein sequence ID" value="EGW32936.1"/>
    <property type="molecule type" value="Genomic_DNA"/>
</dbReference>
<dbReference type="STRING" id="619300.G3AKH9"/>
<feature type="active site" description="Charge relay system" evidence="5">
    <location>
        <position position="397"/>
    </location>
</feature>
<dbReference type="InterPro" id="IPR037045">
    <property type="entry name" value="S8pro/Inhibitor_I9_sf"/>
</dbReference>
<dbReference type="PANTHER" id="PTHR43806:SF11">
    <property type="entry name" value="CEREVISIN-RELATED"/>
    <property type="match status" value="1"/>
</dbReference>
<dbReference type="OrthoDB" id="206201at2759"/>
<dbReference type="Pfam" id="PF00082">
    <property type="entry name" value="Peptidase_S8"/>
    <property type="match status" value="1"/>
</dbReference>
<evidence type="ECO:0000256" key="7">
    <source>
        <dbReference type="SAM" id="SignalP"/>
    </source>
</evidence>
<dbReference type="Pfam" id="PF05922">
    <property type="entry name" value="Inhibitor_I9"/>
    <property type="match status" value="1"/>
</dbReference>
<sequence>MLIKSLFTTVVFTTVINALLIRDTNSVAANGCPAPRKPEKRKEPSIPKHLNNSANGVLSYTEDVIPNQYIVVLKDDLSEEESYKHRCWVQEWYSQMSDVTRRKGSCKPLEFFKLDDSFHGYSGNFPDELIKQVVEHPNVAFVERDSKWKLHRFTTEKDAPWGLSRVSHRDPVNYTQNATNEFDFTGPYLYDDKGGTGVTAYVLDTGIKTDLEEFQGRASWGVNLVYPNFTFDVDGHGTHVAGTIGSKTYGVAKNTKLVAVCVLNSNGGGEFSTMIKGVEWVIEDHKKAVKAKKKGFKGSVLNISIGGGISQAFDQAVNTAAKAGIHVVVSAGNEHQDACNQSPARAEGVVAVGAINYRDEMAWFTNYGKCVDIFAPGENITSTSIYPPGTEIMSGSSMATPHVTGIMSYYLSLQPDIWSEFSTGLLDPEDLRWRLLKYGTKDKIKLLEKDSPNLLPYNGGGRDLTMDFWMMWWMRLNEKNKQ</sequence>
<evidence type="ECO:0000256" key="5">
    <source>
        <dbReference type="PROSITE-ProRule" id="PRU01240"/>
    </source>
</evidence>
<dbReference type="PRINTS" id="PR00723">
    <property type="entry name" value="SUBTILISIN"/>
</dbReference>
<dbReference type="InterPro" id="IPR050131">
    <property type="entry name" value="Peptidase_S8_subtilisin-like"/>
</dbReference>
<proteinExistence type="inferred from homology"/>
<dbReference type="eggNOG" id="KOG1153">
    <property type="taxonomic scope" value="Eukaryota"/>
</dbReference>
<keyword evidence="3 5" id="KW-0378">Hydrolase</keyword>
<dbReference type="GeneID" id="18875071"/>
<dbReference type="Proteomes" id="UP000000709">
    <property type="component" value="Unassembled WGS sequence"/>
</dbReference>
<feature type="active site" description="Charge relay system" evidence="5">
    <location>
        <position position="204"/>
    </location>
</feature>
<keyword evidence="2 5" id="KW-0645">Protease</keyword>
<dbReference type="KEGG" id="spaa:SPAPADRAFT_65953"/>
<evidence type="ECO:0000259" key="8">
    <source>
        <dbReference type="Pfam" id="PF00082"/>
    </source>
</evidence>
<dbReference type="CDD" id="cd04077">
    <property type="entry name" value="Peptidases_S8_PCSK9_ProteinaseK_like"/>
    <property type="match status" value="1"/>
</dbReference>
<dbReference type="HOGENOM" id="CLU_011263_1_4_1"/>
<dbReference type="PROSITE" id="PS00137">
    <property type="entry name" value="SUBTILASE_HIS"/>
    <property type="match status" value="1"/>
</dbReference>
<evidence type="ECO:0000313" key="10">
    <source>
        <dbReference type="EMBL" id="EGW32936.1"/>
    </source>
</evidence>
<dbReference type="AlphaFoldDB" id="G3AKH9"/>
<dbReference type="InterPro" id="IPR034193">
    <property type="entry name" value="PCSK9_ProteinaseK-like"/>
</dbReference>
<evidence type="ECO:0000256" key="1">
    <source>
        <dbReference type="ARBA" id="ARBA00011073"/>
    </source>
</evidence>
<comment type="similarity">
    <text evidence="1 5">Belongs to the peptidase S8 family.</text>
</comment>
<evidence type="ECO:0008006" key="12">
    <source>
        <dbReference type="Google" id="ProtNLM"/>
    </source>
</evidence>
<dbReference type="OMA" id="WHEADET"/>
<feature type="chain" id="PRO_5003442419" description="Peptidase S8/S53 domain-containing protein" evidence="7">
    <location>
        <begin position="19"/>
        <end position="482"/>
    </location>
</feature>
<dbReference type="PROSITE" id="PS00136">
    <property type="entry name" value="SUBTILASE_ASP"/>
    <property type="match status" value="1"/>
</dbReference>
<evidence type="ECO:0000256" key="2">
    <source>
        <dbReference type="ARBA" id="ARBA00022670"/>
    </source>
</evidence>
<feature type="active site" description="Charge relay system" evidence="5">
    <location>
        <position position="236"/>
    </location>
</feature>
<dbReference type="PANTHER" id="PTHR43806">
    <property type="entry name" value="PEPTIDASE S8"/>
    <property type="match status" value="1"/>
</dbReference>
<feature type="domain" description="Inhibitor I9" evidence="9">
    <location>
        <begin position="68"/>
        <end position="151"/>
    </location>
</feature>
<dbReference type="InterPro" id="IPR023827">
    <property type="entry name" value="Peptidase_S8_Asp-AS"/>
</dbReference>
<feature type="region of interest" description="Disordered" evidence="6">
    <location>
        <begin position="31"/>
        <end position="50"/>
    </location>
</feature>
<dbReference type="Gene3D" id="3.40.50.200">
    <property type="entry name" value="Peptidase S8/S53 domain"/>
    <property type="match status" value="1"/>
</dbReference>
<organism evidence="11">
    <name type="scientific">Spathaspora passalidarum (strain NRRL Y-27907 / 11-Y1)</name>
    <dbReference type="NCBI Taxonomy" id="619300"/>
    <lineage>
        <taxon>Eukaryota</taxon>
        <taxon>Fungi</taxon>
        <taxon>Dikarya</taxon>
        <taxon>Ascomycota</taxon>
        <taxon>Saccharomycotina</taxon>
        <taxon>Pichiomycetes</taxon>
        <taxon>Debaryomycetaceae</taxon>
        <taxon>Spathaspora</taxon>
    </lineage>
</organism>
<feature type="domain" description="Peptidase S8/S53" evidence="8">
    <location>
        <begin position="195"/>
        <end position="420"/>
    </location>
</feature>
<feature type="compositionally biased region" description="Basic and acidic residues" evidence="6">
    <location>
        <begin position="36"/>
        <end position="46"/>
    </location>
</feature>
<accession>G3AKH9</accession>
<evidence type="ECO:0000256" key="3">
    <source>
        <dbReference type="ARBA" id="ARBA00022801"/>
    </source>
</evidence>
<evidence type="ECO:0000313" key="11">
    <source>
        <dbReference type="Proteomes" id="UP000000709"/>
    </source>
</evidence>
<dbReference type="InterPro" id="IPR010259">
    <property type="entry name" value="S8pro/Inhibitor_I9"/>
</dbReference>
<keyword evidence="11" id="KW-1185">Reference proteome</keyword>
<dbReference type="RefSeq" id="XP_007374451.1">
    <property type="nucleotide sequence ID" value="XM_007374389.1"/>
</dbReference>
<evidence type="ECO:0000256" key="4">
    <source>
        <dbReference type="ARBA" id="ARBA00022825"/>
    </source>
</evidence>
<reference evidence="10 11" key="1">
    <citation type="journal article" date="2011" name="Proc. Natl. Acad. Sci. U.S.A.">
        <title>Comparative genomics of xylose-fermenting fungi for enhanced biofuel production.</title>
        <authorList>
            <person name="Wohlbach D.J."/>
            <person name="Kuo A."/>
            <person name="Sato T.K."/>
            <person name="Potts K.M."/>
            <person name="Salamov A.A."/>
            <person name="LaButti K.M."/>
            <person name="Sun H."/>
            <person name="Clum A."/>
            <person name="Pangilinan J.L."/>
            <person name="Lindquist E.A."/>
            <person name="Lucas S."/>
            <person name="Lapidus A."/>
            <person name="Jin M."/>
            <person name="Gunawan C."/>
            <person name="Balan V."/>
            <person name="Dale B.E."/>
            <person name="Jeffries T.W."/>
            <person name="Zinkel R."/>
            <person name="Barry K.W."/>
            <person name="Grigoriev I.V."/>
            <person name="Gasch A.P."/>
        </authorList>
    </citation>
    <scope>NUCLEOTIDE SEQUENCE [LARGE SCALE GENOMIC DNA]</scope>
    <source>
        <strain evidence="11">NRRL Y-27907 / 11-Y1</strain>
    </source>
</reference>